<evidence type="ECO:0000259" key="13">
    <source>
        <dbReference type="Pfam" id="PF22366"/>
    </source>
</evidence>
<keyword evidence="5" id="KW-0809">Transit peptide</keyword>
<organism evidence="14 15">
    <name type="scientific">Mycena sanguinolenta</name>
    <dbReference type="NCBI Taxonomy" id="230812"/>
    <lineage>
        <taxon>Eukaryota</taxon>
        <taxon>Fungi</taxon>
        <taxon>Dikarya</taxon>
        <taxon>Basidiomycota</taxon>
        <taxon>Agaricomycotina</taxon>
        <taxon>Agaricomycetes</taxon>
        <taxon>Agaricomycetidae</taxon>
        <taxon>Agaricales</taxon>
        <taxon>Marasmiineae</taxon>
        <taxon>Mycenaceae</taxon>
        <taxon>Mycena</taxon>
    </lineage>
</organism>
<keyword evidence="10" id="KW-0175">Coiled coil</keyword>
<comment type="catalytic activity">
    <reaction evidence="9">
        <text>a ubiquinone + NADH + H(+) = a ubiquinol + NAD(+)</text>
        <dbReference type="Rhea" id="RHEA:23152"/>
        <dbReference type="Rhea" id="RHEA-COMP:9565"/>
        <dbReference type="Rhea" id="RHEA-COMP:9566"/>
        <dbReference type="ChEBI" id="CHEBI:15378"/>
        <dbReference type="ChEBI" id="CHEBI:16389"/>
        <dbReference type="ChEBI" id="CHEBI:17976"/>
        <dbReference type="ChEBI" id="CHEBI:57540"/>
        <dbReference type="ChEBI" id="CHEBI:57945"/>
    </reaction>
</comment>
<evidence type="ECO:0000256" key="5">
    <source>
        <dbReference type="ARBA" id="ARBA00022946"/>
    </source>
</evidence>
<dbReference type="InterPro" id="IPR036188">
    <property type="entry name" value="FAD/NAD-bd_sf"/>
</dbReference>
<dbReference type="PANTHER" id="PTHR43706">
    <property type="entry name" value="NADH DEHYDROGENASE"/>
    <property type="match status" value="1"/>
</dbReference>
<keyword evidence="3" id="KW-0285">Flavoprotein</keyword>
<comment type="similarity">
    <text evidence="1">Belongs to the NADH dehydrogenase family.</text>
</comment>
<dbReference type="InterPro" id="IPR045024">
    <property type="entry name" value="NDH-2"/>
</dbReference>
<evidence type="ECO:0000256" key="2">
    <source>
        <dbReference type="ARBA" id="ARBA00012637"/>
    </source>
</evidence>
<dbReference type="InterPro" id="IPR054585">
    <property type="entry name" value="NDH2-like_C"/>
</dbReference>
<dbReference type="PANTHER" id="PTHR43706:SF47">
    <property type="entry name" value="EXTERNAL NADH-UBIQUINONE OXIDOREDUCTASE 1, MITOCHONDRIAL-RELATED"/>
    <property type="match status" value="1"/>
</dbReference>
<dbReference type="InterPro" id="IPR023753">
    <property type="entry name" value="FAD/NAD-binding_dom"/>
</dbReference>
<keyword evidence="4" id="KW-0274">FAD</keyword>
<evidence type="ECO:0000256" key="3">
    <source>
        <dbReference type="ARBA" id="ARBA00022630"/>
    </source>
</evidence>
<dbReference type="AlphaFoldDB" id="A0A8H7DMD2"/>
<evidence type="ECO:0000259" key="12">
    <source>
        <dbReference type="Pfam" id="PF07992"/>
    </source>
</evidence>
<evidence type="ECO:0000256" key="4">
    <source>
        <dbReference type="ARBA" id="ARBA00022827"/>
    </source>
</evidence>
<protein>
    <recommendedName>
        <fullName evidence="2">NADH:ubiquinone reductase (non-electrogenic)</fullName>
        <ecNumber evidence="2">1.6.5.9</ecNumber>
    </recommendedName>
</protein>
<gene>
    <name evidence="14" type="ORF">MSAN_00189700</name>
</gene>
<dbReference type="EC" id="1.6.5.9" evidence="2"/>
<dbReference type="EMBL" id="JACAZH010000001">
    <property type="protein sequence ID" value="KAF7377668.1"/>
    <property type="molecule type" value="Genomic_DNA"/>
</dbReference>
<comment type="caution">
    <text evidence="14">The sequence shown here is derived from an EMBL/GenBank/DDBJ whole genome shotgun (WGS) entry which is preliminary data.</text>
</comment>
<reference evidence="14" key="1">
    <citation type="submission" date="2020-05" db="EMBL/GenBank/DDBJ databases">
        <title>Mycena genomes resolve the evolution of fungal bioluminescence.</title>
        <authorList>
            <person name="Tsai I.J."/>
        </authorList>
    </citation>
    <scope>NUCLEOTIDE SEQUENCE</scope>
    <source>
        <strain evidence="14">160909Yilan</strain>
    </source>
</reference>
<dbReference type="Gene3D" id="3.50.50.100">
    <property type="match status" value="2"/>
</dbReference>
<dbReference type="OrthoDB" id="3244603at2759"/>
<dbReference type="Proteomes" id="UP000623467">
    <property type="component" value="Unassembled WGS sequence"/>
</dbReference>
<evidence type="ECO:0000256" key="7">
    <source>
        <dbReference type="ARBA" id="ARBA00023027"/>
    </source>
</evidence>
<keyword evidence="7" id="KW-0520">NAD</keyword>
<feature type="domain" description="FAD/NAD(P)-binding" evidence="12">
    <location>
        <begin position="126"/>
        <end position="365"/>
    </location>
</feature>
<dbReference type="SUPFAM" id="SSF51905">
    <property type="entry name" value="FAD/NAD(P)-binding domain"/>
    <property type="match status" value="2"/>
</dbReference>
<dbReference type="GO" id="GO:0005739">
    <property type="term" value="C:mitochondrion"/>
    <property type="evidence" value="ECO:0007669"/>
    <property type="project" value="TreeGrafter"/>
</dbReference>
<name>A0A8H7DMD2_9AGAR</name>
<evidence type="ECO:0000256" key="1">
    <source>
        <dbReference type="ARBA" id="ARBA00005272"/>
    </source>
</evidence>
<feature type="region of interest" description="Disordered" evidence="11">
    <location>
        <begin position="21"/>
        <end position="50"/>
    </location>
</feature>
<sequence length="604" mass="67339">MQFSRSQVVLRATSQSRSLVLSRGSGRPFPRLRPAQQRALSSAEPKDLPPPEIVQIQNRGQGCKSHILVVAARRNRVFLLRHQGMAHLQLLKPNLSWYCRKTARRVCSCRMTRKRRLSSCWVADGGATSFLNTLDTTDYNVVVVSPKNYFLFTPLLPSVAVGTLSPRSIIQPTRYVTRHKARAVEVIEAEAHHVDVANKTVSFTDNSDIQGAVSATTIAYDYLVYAVGAEVQTFGIPGVTEHACFMKELHDAEKMQRRFLDCLESAAFHGQSQEEIERLLHIVVVGGGPTGVELSGELHDFLEEDLKSWYPGLADNIKITLVEALPSVLPMFSKRLIDYTMSTFKESKIDILTQTMVKEVKDKSVTLALPSKGSGGNALWNGRMGRWQQRTLSHPGLDGPAADRANQQAGYHYRRYVSPFPHSHHAHSSPLPEYMEMKGSDGSIFAIGDCTASSHAPTAQVASQQGAYLARAFAQRVRRDNLQAQATELERSAAMILHEDERKKTLDELEGVKRQLAKFKIRPFSYSHQGTLAYIGSDKAIADLPFLNGSLATGGFLTFYFWRSAYLSTLFSLRNRTLVATDWLRTQVFGRCVFLRLCDSSGGF</sequence>
<dbReference type="Pfam" id="PF22366">
    <property type="entry name" value="NDH2_C"/>
    <property type="match status" value="1"/>
</dbReference>
<keyword evidence="6" id="KW-0560">Oxidoreductase</keyword>
<dbReference type="PRINTS" id="PR00368">
    <property type="entry name" value="FADPNR"/>
</dbReference>
<feature type="domain" description="External alternative NADH-ubiquinone oxidoreductase-like C-terminal" evidence="13">
    <location>
        <begin position="528"/>
        <end position="591"/>
    </location>
</feature>
<accession>A0A8H7DMD2</accession>
<evidence type="ECO:0000313" key="15">
    <source>
        <dbReference type="Proteomes" id="UP000623467"/>
    </source>
</evidence>
<feature type="coiled-coil region" evidence="10">
    <location>
        <begin position="479"/>
        <end position="522"/>
    </location>
</feature>
<evidence type="ECO:0000256" key="8">
    <source>
        <dbReference type="ARBA" id="ARBA00047599"/>
    </source>
</evidence>
<proteinExistence type="inferred from homology"/>
<keyword evidence="15" id="KW-1185">Reference proteome</keyword>
<evidence type="ECO:0000256" key="9">
    <source>
        <dbReference type="ARBA" id="ARBA00049010"/>
    </source>
</evidence>
<evidence type="ECO:0000256" key="11">
    <source>
        <dbReference type="SAM" id="MobiDB-lite"/>
    </source>
</evidence>
<evidence type="ECO:0000313" key="14">
    <source>
        <dbReference type="EMBL" id="KAF7377668.1"/>
    </source>
</evidence>
<dbReference type="GO" id="GO:0050136">
    <property type="term" value="F:NADH dehydrogenase (quinone) (non-electrogenic) activity"/>
    <property type="evidence" value="ECO:0007669"/>
    <property type="project" value="UniProtKB-EC"/>
</dbReference>
<evidence type="ECO:0000256" key="10">
    <source>
        <dbReference type="SAM" id="Coils"/>
    </source>
</evidence>
<comment type="catalytic activity">
    <reaction evidence="8">
        <text>a quinone + NADH + H(+) = a quinol + NAD(+)</text>
        <dbReference type="Rhea" id="RHEA:46160"/>
        <dbReference type="ChEBI" id="CHEBI:15378"/>
        <dbReference type="ChEBI" id="CHEBI:24646"/>
        <dbReference type="ChEBI" id="CHEBI:57540"/>
        <dbReference type="ChEBI" id="CHEBI:57945"/>
        <dbReference type="ChEBI" id="CHEBI:132124"/>
        <dbReference type="EC" id="1.6.5.9"/>
    </reaction>
</comment>
<dbReference type="Pfam" id="PF07992">
    <property type="entry name" value="Pyr_redox_2"/>
    <property type="match status" value="1"/>
</dbReference>
<evidence type="ECO:0000256" key="6">
    <source>
        <dbReference type="ARBA" id="ARBA00023002"/>
    </source>
</evidence>